<feature type="domain" description="RiboL-PSP-HEPN" evidence="1">
    <location>
        <begin position="37"/>
        <end position="219"/>
    </location>
</feature>
<evidence type="ECO:0000313" key="3">
    <source>
        <dbReference type="Proteomes" id="UP000510888"/>
    </source>
</evidence>
<protein>
    <recommendedName>
        <fullName evidence="1">RiboL-PSP-HEPN domain-containing protein</fullName>
    </recommendedName>
</protein>
<sequence>MSYRWSRARREFETQLDLAMQELAPLYKFAHKHGGGSRLLAAYYVFAYSQLEVYIKSFVEDSLSALAASSPPFDKWPDLMLGYLLHKSEKLAADYRRYSVDEDEGAILGKVAQAARKIASWSTGVPGLTAADAADFLEKKKYPSPKNLPQLFKRLGVEKIWAVVGKAGKMNGELILTSLNDLRTGIAHEGKVPPGFSLVDFRDRLEQMRRFVAALDRGISSHFCSGTISRAVWNGAMS</sequence>
<dbReference type="Pfam" id="PF18735">
    <property type="entry name" value="HEPN_RiboL-PSP"/>
    <property type="match status" value="1"/>
</dbReference>
<dbReference type="KEGG" id="plad:PPGU16_31730"/>
<keyword evidence="3" id="KW-1185">Reference proteome</keyword>
<dbReference type="Proteomes" id="UP000510888">
    <property type="component" value="Chromosome 1"/>
</dbReference>
<proteinExistence type="predicted"/>
<dbReference type="InterPro" id="IPR041519">
    <property type="entry name" value="HEPN_RiboL-PSP"/>
</dbReference>
<evidence type="ECO:0000313" key="2">
    <source>
        <dbReference type="EMBL" id="BCF90106.1"/>
    </source>
</evidence>
<organism evidence="2 3">
    <name type="scientific">Paraburkholderia largidicola</name>
    <dbReference type="NCBI Taxonomy" id="3014751"/>
    <lineage>
        <taxon>Bacteria</taxon>
        <taxon>Pseudomonadati</taxon>
        <taxon>Pseudomonadota</taxon>
        <taxon>Betaproteobacteria</taxon>
        <taxon>Burkholderiales</taxon>
        <taxon>Burkholderiaceae</taxon>
        <taxon>Paraburkholderia</taxon>
    </lineage>
</organism>
<gene>
    <name evidence="2" type="ORF">PPGU16_31730</name>
</gene>
<dbReference type="AlphaFoldDB" id="A0A7I8BMX1"/>
<dbReference type="EMBL" id="AP023174">
    <property type="protein sequence ID" value="BCF90106.1"/>
    <property type="molecule type" value="Genomic_DNA"/>
</dbReference>
<reference evidence="2 3" key="1">
    <citation type="journal article" date="2020" name="Genes (Basel)">
        <title>Genomic Comparison of Insect Gut Symbionts from Divergent Burkholderia Subclades.</title>
        <authorList>
            <person name="Takeshita K."/>
            <person name="Kikuchi Y."/>
        </authorList>
    </citation>
    <scope>NUCLEOTIDE SEQUENCE [LARGE SCALE GENOMIC DNA]</scope>
    <source>
        <strain evidence="2 3">PGU16</strain>
    </source>
</reference>
<accession>A0A7I8BMX1</accession>
<evidence type="ECO:0000259" key="1">
    <source>
        <dbReference type="Pfam" id="PF18735"/>
    </source>
</evidence>
<name>A0A7I8BMX1_9BURK</name>